<dbReference type="VEuPathDB" id="ToxoDB:ETH_00014810"/>
<dbReference type="Proteomes" id="UP000030747">
    <property type="component" value="Unassembled WGS sequence"/>
</dbReference>
<dbReference type="OrthoDB" id="10289508at2759"/>
<keyword evidence="3" id="KW-1185">Reference proteome</keyword>
<feature type="region of interest" description="Disordered" evidence="1">
    <location>
        <begin position="354"/>
        <end position="386"/>
    </location>
</feature>
<dbReference type="VEuPathDB" id="ToxoDB:ETH2_0714200"/>
<dbReference type="EMBL" id="HG675595">
    <property type="protein sequence ID" value="CDJ41332.1"/>
    <property type="molecule type" value="Genomic_DNA"/>
</dbReference>
<reference evidence="2" key="2">
    <citation type="submission" date="2013-10" db="EMBL/GenBank/DDBJ databases">
        <authorList>
            <person name="Aslett M."/>
        </authorList>
    </citation>
    <scope>NUCLEOTIDE SEQUENCE [LARGE SCALE GENOMIC DNA]</scope>
    <source>
        <strain evidence="2">Houghton</strain>
    </source>
</reference>
<evidence type="ECO:0000313" key="3">
    <source>
        <dbReference type="Proteomes" id="UP000030747"/>
    </source>
</evidence>
<organism evidence="2 3">
    <name type="scientific">Eimeria tenella</name>
    <name type="common">Coccidian parasite</name>
    <dbReference type="NCBI Taxonomy" id="5802"/>
    <lineage>
        <taxon>Eukaryota</taxon>
        <taxon>Sar</taxon>
        <taxon>Alveolata</taxon>
        <taxon>Apicomplexa</taxon>
        <taxon>Conoidasida</taxon>
        <taxon>Coccidia</taxon>
        <taxon>Eucoccidiorida</taxon>
        <taxon>Eimeriorina</taxon>
        <taxon>Eimeriidae</taxon>
        <taxon>Eimeria</taxon>
    </lineage>
</organism>
<dbReference type="AlphaFoldDB" id="U6KT88"/>
<feature type="compositionally biased region" description="Basic and acidic residues" evidence="1">
    <location>
        <begin position="218"/>
        <end position="244"/>
    </location>
</feature>
<feature type="region of interest" description="Disordered" evidence="1">
    <location>
        <begin position="285"/>
        <end position="316"/>
    </location>
</feature>
<gene>
    <name evidence="2" type="ORF">ETH_00014810</name>
</gene>
<dbReference type="RefSeq" id="XP_013232082.1">
    <property type="nucleotide sequence ID" value="XM_013376628.1"/>
</dbReference>
<evidence type="ECO:0000256" key="1">
    <source>
        <dbReference type="SAM" id="MobiDB-lite"/>
    </source>
</evidence>
<evidence type="ECO:0000313" key="2">
    <source>
        <dbReference type="EMBL" id="CDJ41332.1"/>
    </source>
</evidence>
<sequence>MGSARLPSRLTVGTLQSLPPNLDCRKAKDALFFPSTIPLTALLPQSPYANPCLLPLTAINGDPLWLPVRLRESLHAILSEAPSPGEALMGLWRVWSEYLRHLQALKKTVDQAYAQQKPAVRKNVKDVGVLAVDPPLMKDEKFAQIVPSVSSPCPTSAIATLVPRQLQAEKDFKNSYTQSFSSENPVGPVPRRKSHLGVSAASRKSLTPRKRATSIPADNRKMPSHLTREPSAEARKSLRTKETAPKTPRLSQNKLGDELPRAKKLSKFKNDDGLMYEALEKGLTRSSIGPNSADGRRPTVTLGQASTRRSQRKQTDTLRTTLKTAVLENLEAPGKTPQSARAVTVRPLAHGTLGKSAEVARHGSRRPSRVTNMKGVAQNKHSVANA</sequence>
<feature type="region of interest" description="Disordered" evidence="1">
    <location>
        <begin position="176"/>
        <end position="266"/>
    </location>
</feature>
<name>U6KT88_EIMTE</name>
<accession>U6KT88</accession>
<proteinExistence type="predicted"/>
<dbReference type="GeneID" id="25252116"/>
<reference evidence="2" key="1">
    <citation type="submission" date="2013-10" db="EMBL/GenBank/DDBJ databases">
        <title>Genomic analysis of the causative agents of coccidiosis in chickens.</title>
        <authorList>
            <person name="Reid A.J."/>
            <person name="Blake D."/>
            <person name="Billington K."/>
            <person name="Browne H."/>
            <person name="Dunn M."/>
            <person name="Hung S."/>
            <person name="Kawahara F."/>
            <person name="Miranda-Saavedra D."/>
            <person name="Mourier T."/>
            <person name="Nagra H."/>
            <person name="Otto T.D."/>
            <person name="Rawlings N."/>
            <person name="Sanchez A."/>
            <person name="Sanders M."/>
            <person name="Subramaniam C."/>
            <person name="Tay Y."/>
            <person name="Dear P."/>
            <person name="Doerig C."/>
            <person name="Gruber A."/>
            <person name="Parkinson J."/>
            <person name="Shirley M."/>
            <person name="Wan K.L."/>
            <person name="Berriman M."/>
            <person name="Tomley F."/>
            <person name="Pain A."/>
        </authorList>
    </citation>
    <scope>NUCLEOTIDE SEQUENCE [LARGE SCALE GENOMIC DNA]</scope>
    <source>
        <strain evidence="2">Houghton</strain>
    </source>
</reference>
<protein>
    <submittedName>
        <fullName evidence="2">Uncharacterized protein</fullName>
    </submittedName>
</protein>